<evidence type="ECO:0000313" key="2">
    <source>
        <dbReference type="EMBL" id="EME62529.1"/>
    </source>
</evidence>
<feature type="region of interest" description="Disordered" evidence="1">
    <location>
        <begin position="655"/>
        <end position="689"/>
    </location>
</feature>
<feature type="non-terminal residue" evidence="2">
    <location>
        <position position="689"/>
    </location>
</feature>
<feature type="region of interest" description="Disordered" evidence="1">
    <location>
        <begin position="356"/>
        <end position="398"/>
    </location>
</feature>
<organism evidence="2 3">
    <name type="scientific">Amycolatopsis decaplanina DSM 44594</name>
    <dbReference type="NCBI Taxonomy" id="1284240"/>
    <lineage>
        <taxon>Bacteria</taxon>
        <taxon>Bacillati</taxon>
        <taxon>Actinomycetota</taxon>
        <taxon>Actinomycetes</taxon>
        <taxon>Pseudonocardiales</taxon>
        <taxon>Pseudonocardiaceae</taxon>
        <taxon>Amycolatopsis</taxon>
    </lineage>
</organism>
<proteinExistence type="predicted"/>
<dbReference type="AlphaFoldDB" id="M2ZQA0"/>
<dbReference type="Proteomes" id="UP000054226">
    <property type="component" value="Unassembled WGS sequence"/>
</dbReference>
<gene>
    <name evidence="2" type="ORF">H074_08525</name>
</gene>
<reference evidence="2 3" key="1">
    <citation type="journal article" date="2013" name="Genome Announc.">
        <title>Draft Genome Sequence of Amycolatopsis decaplanina Strain DSM 44594T.</title>
        <authorList>
            <person name="Kaur N."/>
            <person name="Kumar S."/>
            <person name="Bala M."/>
            <person name="Raghava G.P."/>
            <person name="Mayilraj S."/>
        </authorList>
    </citation>
    <scope>NUCLEOTIDE SEQUENCE [LARGE SCALE GENOMIC DNA]</scope>
    <source>
        <strain evidence="2 3">DSM 44594</strain>
    </source>
</reference>
<sequence length="689" mass="76787">MARGGSAELQRSRVTAEIRAAVQAARPQYLAAQVEELIARHVVMGVTRTTNRSRVGLFLTLVGLEVEPDSVPDHAVAVAKQAEYGKLPSLPKELSGRVKKITDAETHSWKANLEAGKPFSIVEDDRKSLNEFMKKILPDIADRARNNQQLGDIRLHVKRTTRVIDAGVRLPEHDELEKLVKQAALEQSIDLSKFRFTYRSHSFSEDIHSSVEITVHRTPRLGKSDYLGETSLTEFFLPRFSVLSEAARERITWLSTGFIAQYKTGRGENKVLSIAVAQTRSSGPDLLVKEVRDLVLAAFTKQLPGPEAARQARRILGESVHIKTYRGNREWFAAVLVDVVGTGEVSSVRREEWEEQARSTRMASRAASALAGNESAPDPVSNHAAAAGQTEDPGLTWLPRELSGRARKRTDAEIESWKGGLEAGVSFVIVEGARESLNKFIKKFLDDIADRARNNQQLGDIRLHVTKRIYRVDYGDRGPEHEVLEELVRQEALKRSIDLSEFRFTYVTHRSNSSDRSVGITVHETPERGKSHYLEETSLTEFLLRGFDVLSEAARERITWLSMGFIRRREHEDGNKILSIAMTRSPNNDADLVMRVVRDLVVAAFAEQLPGPEAEREAHAILRKSVRITLYRAGQGEYSTAVLVDVVGKGEVSSVRREERAEQALSTRMASRAASALAGNESAPDPVSN</sequence>
<evidence type="ECO:0000256" key="1">
    <source>
        <dbReference type="SAM" id="MobiDB-lite"/>
    </source>
</evidence>
<keyword evidence="3" id="KW-1185">Reference proteome</keyword>
<name>M2ZQA0_9PSEU</name>
<accession>M2ZQA0</accession>
<protein>
    <submittedName>
        <fullName evidence="2">Uncharacterized protein</fullName>
    </submittedName>
</protein>
<dbReference type="EMBL" id="AOHO01000039">
    <property type="protein sequence ID" value="EME62529.1"/>
    <property type="molecule type" value="Genomic_DNA"/>
</dbReference>
<evidence type="ECO:0000313" key="3">
    <source>
        <dbReference type="Proteomes" id="UP000054226"/>
    </source>
</evidence>
<comment type="caution">
    <text evidence="2">The sequence shown here is derived from an EMBL/GenBank/DDBJ whole genome shotgun (WGS) entry which is preliminary data.</text>
</comment>
<feature type="compositionally biased region" description="Low complexity" evidence="1">
    <location>
        <begin position="359"/>
        <end position="371"/>
    </location>
</feature>